<evidence type="ECO:0000256" key="4">
    <source>
        <dbReference type="ARBA" id="ARBA00022679"/>
    </source>
</evidence>
<accession>A0A381U8A9</accession>
<dbReference type="Gene3D" id="3.40.50.12580">
    <property type="match status" value="1"/>
</dbReference>
<keyword evidence="6" id="KW-0472">Membrane</keyword>
<dbReference type="PANTHER" id="PTHR37316:SF3">
    <property type="entry name" value="TEICHOIC ACID GLYCEROL-PHOSPHATE TRANSFERASE"/>
    <property type="match status" value="1"/>
</dbReference>
<dbReference type="InterPro" id="IPR007554">
    <property type="entry name" value="Glycerophosphate_synth"/>
</dbReference>
<organism evidence="7">
    <name type="scientific">marine metagenome</name>
    <dbReference type="NCBI Taxonomy" id="408172"/>
    <lineage>
        <taxon>unclassified sequences</taxon>
        <taxon>metagenomes</taxon>
        <taxon>ecological metagenomes</taxon>
    </lineage>
</organism>
<dbReference type="PANTHER" id="PTHR37316">
    <property type="entry name" value="TEICHOIC ACID GLYCEROL-PHOSPHATE PRIMASE"/>
    <property type="match status" value="1"/>
</dbReference>
<evidence type="ECO:0000256" key="5">
    <source>
        <dbReference type="ARBA" id="ARBA00022944"/>
    </source>
</evidence>
<keyword evidence="4" id="KW-0808">Transferase</keyword>
<reference evidence="7" key="1">
    <citation type="submission" date="2018-05" db="EMBL/GenBank/DDBJ databases">
        <authorList>
            <person name="Lanie J.A."/>
            <person name="Ng W.-L."/>
            <person name="Kazmierczak K.M."/>
            <person name="Andrzejewski T.M."/>
            <person name="Davidsen T.M."/>
            <person name="Wayne K.J."/>
            <person name="Tettelin H."/>
            <person name="Glass J.I."/>
            <person name="Rusch D."/>
            <person name="Podicherti R."/>
            <person name="Tsui H.-C.T."/>
            <person name="Winkler M.E."/>
        </authorList>
    </citation>
    <scope>NUCLEOTIDE SEQUENCE</scope>
</reference>
<keyword evidence="3" id="KW-1003">Cell membrane</keyword>
<name>A0A381U8A9_9ZZZZ</name>
<dbReference type="InterPro" id="IPR051612">
    <property type="entry name" value="Teichoic_Acid_Biosynth"/>
</dbReference>
<keyword evidence="5" id="KW-0777">Teichoic acid biosynthesis</keyword>
<evidence type="ECO:0000256" key="2">
    <source>
        <dbReference type="ARBA" id="ARBA00010488"/>
    </source>
</evidence>
<dbReference type="GO" id="GO:0047355">
    <property type="term" value="F:CDP-glycerol glycerophosphotransferase activity"/>
    <property type="evidence" value="ECO:0007669"/>
    <property type="project" value="InterPro"/>
</dbReference>
<dbReference type="EMBL" id="UINC01005933">
    <property type="protein sequence ID" value="SVA24456.1"/>
    <property type="molecule type" value="Genomic_DNA"/>
</dbReference>
<evidence type="ECO:0000256" key="6">
    <source>
        <dbReference type="ARBA" id="ARBA00023136"/>
    </source>
</evidence>
<dbReference type="InterPro" id="IPR043148">
    <property type="entry name" value="TagF_C"/>
</dbReference>
<gene>
    <name evidence="7" type="ORF">METZ01_LOCUS77310</name>
</gene>
<dbReference type="SUPFAM" id="SSF53756">
    <property type="entry name" value="UDP-Glycosyltransferase/glycogen phosphorylase"/>
    <property type="match status" value="1"/>
</dbReference>
<dbReference type="GO" id="GO:0019350">
    <property type="term" value="P:teichoic acid biosynthetic process"/>
    <property type="evidence" value="ECO:0007669"/>
    <property type="project" value="UniProtKB-KW"/>
</dbReference>
<protein>
    <recommendedName>
        <fullName evidence="8">CDP-glycerol glycerophosphotransferase</fullName>
    </recommendedName>
</protein>
<dbReference type="GO" id="GO:0005886">
    <property type="term" value="C:plasma membrane"/>
    <property type="evidence" value="ECO:0007669"/>
    <property type="project" value="UniProtKB-SubCell"/>
</dbReference>
<comment type="similarity">
    <text evidence="2">Belongs to the CDP-glycerol glycerophosphotransferase family.</text>
</comment>
<evidence type="ECO:0000256" key="3">
    <source>
        <dbReference type="ARBA" id="ARBA00022475"/>
    </source>
</evidence>
<dbReference type="Pfam" id="PF04464">
    <property type="entry name" value="Glyphos_transf"/>
    <property type="match status" value="1"/>
</dbReference>
<sequence length="386" mass="45958">MFFVYWFSQLVPKKKGIWIFGAWKGKKYGDNSKYLFEYINKHVTEIRPIWLTRNQQAFDLIKSKGYEVYGTYSLRGFLFSIIAEKVFISVAIKDVNRYTVNSKNVIMMWHGSTPIKKIVNDDTITRKKQLLIEKLLYLLFPFLGFRLRGLAISGSEEASRIFKSAFRAKEKQILLTGFPRNDTFFHNDQSAPILEEIKLLKRNNTYTAIYMPTHRKEGSGEISDLFNIDLKKINQSLKNLNTKLYVKLHYYHLNKHNFRNYSHIYFITDNDIIQDIYTILTEFDLLITDYSSVHFDFLLTNKPIIFAPFDKEKYLMEDREFYYNYNDVTPGPKASNWSELLVYIEKFIQNPKLYDKERLNVMKRFNKYTDSNNCQRVFSAIYNEKN</sequence>
<evidence type="ECO:0000256" key="1">
    <source>
        <dbReference type="ARBA" id="ARBA00004202"/>
    </source>
</evidence>
<evidence type="ECO:0000313" key="7">
    <source>
        <dbReference type="EMBL" id="SVA24456.1"/>
    </source>
</evidence>
<evidence type="ECO:0008006" key="8">
    <source>
        <dbReference type="Google" id="ProtNLM"/>
    </source>
</evidence>
<dbReference type="InterPro" id="IPR043149">
    <property type="entry name" value="TagF_N"/>
</dbReference>
<comment type="subcellular location">
    <subcellularLocation>
        <location evidence="1">Cell membrane</location>
        <topology evidence="1">Peripheral membrane protein</topology>
    </subcellularLocation>
</comment>
<proteinExistence type="inferred from homology"/>
<dbReference type="AlphaFoldDB" id="A0A381U8A9"/>
<dbReference type="Gene3D" id="3.40.50.11820">
    <property type="match status" value="1"/>
</dbReference>